<evidence type="ECO:0000313" key="1">
    <source>
        <dbReference type="EMBL" id="QND42120.1"/>
    </source>
</evidence>
<sequence length="77" mass="9001">MTMIARASPWIFIRERPVPRTGLCMRERRRHVKNGTDALRNAQLWGKSARNRCDFPAGFTEAFNFTNVLQQVSAFFR</sequence>
<dbReference type="AlphaFoldDB" id="A0A7G6RIN8"/>
<evidence type="ECO:0000313" key="2">
    <source>
        <dbReference type="Proteomes" id="UP000515518"/>
    </source>
</evidence>
<dbReference type="Proteomes" id="UP000515518">
    <property type="component" value="Chromosome"/>
</dbReference>
<protein>
    <submittedName>
        <fullName evidence="1">Uncharacterized protein</fullName>
    </submittedName>
</protein>
<name>A0A7G6RIN8_RHILV</name>
<organism evidence="1 2">
    <name type="scientific">Rhizobium leguminosarum bv. viciae</name>
    <dbReference type="NCBI Taxonomy" id="387"/>
    <lineage>
        <taxon>Bacteria</taxon>
        <taxon>Pseudomonadati</taxon>
        <taxon>Pseudomonadota</taxon>
        <taxon>Alphaproteobacteria</taxon>
        <taxon>Hyphomicrobiales</taxon>
        <taxon>Rhizobiaceae</taxon>
        <taxon>Rhizobium/Agrobacterium group</taxon>
        <taxon>Rhizobium</taxon>
    </lineage>
</organism>
<gene>
    <name evidence="1" type="ORF">HB770_07965</name>
</gene>
<accession>A0A7G6RIN8</accession>
<dbReference type="EMBL" id="CP050549">
    <property type="protein sequence ID" value="QND42120.1"/>
    <property type="molecule type" value="Genomic_DNA"/>
</dbReference>
<reference evidence="2" key="1">
    <citation type="journal article" date="2020" name="Mol. Plant Microbe">
        <title>Rhizobial microsymbionts of the narrowly endemic Oxytropis species growing in Kamchatka are characterized by significant genetic diversity and possess a set of genes that are associated with T3SS and T6SS secretion systems and can affect the development of symbiosis.</title>
        <authorList>
            <person name="Safronova V."/>
            <person name="Guro P."/>
            <person name="Sazanova A."/>
            <person name="Kuznetsova I."/>
            <person name="Belimov A."/>
            <person name="Yakubov V."/>
            <person name="Chirak E."/>
            <person name="Afonin A."/>
            <person name="Gogolev Y."/>
            <person name="Andronov E."/>
            <person name="Tikhonovich I."/>
        </authorList>
    </citation>
    <scope>NUCLEOTIDE SEQUENCE [LARGE SCALE GENOMIC DNA]</scope>
    <source>
        <strain evidence="2">RCAM0610</strain>
    </source>
</reference>
<proteinExistence type="predicted"/>